<sequence>MSTVLDLILDDVFDSVLAFHLRLVSYQFVHKLNVPELALSYCDRVYESGLQQSAKALRLLPKETKLKEPTS</sequence>
<dbReference type="EMBL" id="JAVIJP010000039">
    <property type="protein sequence ID" value="KAL3627408.1"/>
    <property type="molecule type" value="Genomic_DNA"/>
</dbReference>
<organism evidence="1 2">
    <name type="scientific">Castilleja foliolosa</name>
    <dbReference type="NCBI Taxonomy" id="1961234"/>
    <lineage>
        <taxon>Eukaryota</taxon>
        <taxon>Viridiplantae</taxon>
        <taxon>Streptophyta</taxon>
        <taxon>Embryophyta</taxon>
        <taxon>Tracheophyta</taxon>
        <taxon>Spermatophyta</taxon>
        <taxon>Magnoliopsida</taxon>
        <taxon>eudicotyledons</taxon>
        <taxon>Gunneridae</taxon>
        <taxon>Pentapetalae</taxon>
        <taxon>asterids</taxon>
        <taxon>lamiids</taxon>
        <taxon>Lamiales</taxon>
        <taxon>Orobanchaceae</taxon>
        <taxon>Pedicularideae</taxon>
        <taxon>Castillejinae</taxon>
        <taxon>Castilleja</taxon>
    </lineage>
</organism>
<reference evidence="2" key="1">
    <citation type="journal article" date="2024" name="IScience">
        <title>Strigolactones Initiate the Formation of Haustorium-like Structures in Castilleja.</title>
        <authorList>
            <person name="Buerger M."/>
            <person name="Peterson D."/>
            <person name="Chory J."/>
        </authorList>
    </citation>
    <scope>NUCLEOTIDE SEQUENCE [LARGE SCALE GENOMIC DNA]</scope>
</reference>
<protein>
    <submittedName>
        <fullName evidence="1">Uncharacterized protein</fullName>
    </submittedName>
</protein>
<name>A0ABD3CCX2_9LAMI</name>
<dbReference type="AlphaFoldDB" id="A0ABD3CCX2"/>
<gene>
    <name evidence="1" type="ORF">CASFOL_028771</name>
</gene>
<accession>A0ABD3CCX2</accession>
<evidence type="ECO:0000313" key="2">
    <source>
        <dbReference type="Proteomes" id="UP001632038"/>
    </source>
</evidence>
<proteinExistence type="predicted"/>
<comment type="caution">
    <text evidence="1">The sequence shown here is derived from an EMBL/GenBank/DDBJ whole genome shotgun (WGS) entry which is preliminary data.</text>
</comment>
<evidence type="ECO:0000313" key="1">
    <source>
        <dbReference type="EMBL" id="KAL3627408.1"/>
    </source>
</evidence>
<keyword evidence="2" id="KW-1185">Reference proteome</keyword>
<dbReference type="Proteomes" id="UP001632038">
    <property type="component" value="Unassembled WGS sequence"/>
</dbReference>